<keyword evidence="4" id="KW-1185">Reference proteome</keyword>
<proteinExistence type="predicted"/>
<dbReference type="Proteomes" id="UP001586593">
    <property type="component" value="Unassembled WGS sequence"/>
</dbReference>
<evidence type="ECO:0000313" key="3">
    <source>
        <dbReference type="EMBL" id="KAL1878031.1"/>
    </source>
</evidence>
<feature type="transmembrane region" description="Helical" evidence="2">
    <location>
        <begin position="193"/>
        <end position="211"/>
    </location>
</feature>
<feature type="transmembrane region" description="Helical" evidence="2">
    <location>
        <begin position="138"/>
        <end position="158"/>
    </location>
</feature>
<gene>
    <name evidence="3" type="ORF">VTK73DRAFT_8255</name>
</gene>
<evidence type="ECO:0000256" key="2">
    <source>
        <dbReference type="SAM" id="Phobius"/>
    </source>
</evidence>
<feature type="transmembrane region" description="Helical" evidence="2">
    <location>
        <begin position="108"/>
        <end position="126"/>
    </location>
</feature>
<comment type="caution">
    <text evidence="3">The sequence shown here is derived from an EMBL/GenBank/DDBJ whole genome shotgun (WGS) entry which is preliminary data.</text>
</comment>
<organism evidence="3 4">
    <name type="scientific">Phialemonium thermophilum</name>
    <dbReference type="NCBI Taxonomy" id="223376"/>
    <lineage>
        <taxon>Eukaryota</taxon>
        <taxon>Fungi</taxon>
        <taxon>Dikarya</taxon>
        <taxon>Ascomycota</taxon>
        <taxon>Pezizomycotina</taxon>
        <taxon>Sordariomycetes</taxon>
        <taxon>Sordariomycetidae</taxon>
        <taxon>Cephalothecales</taxon>
        <taxon>Cephalothecaceae</taxon>
        <taxon>Phialemonium</taxon>
    </lineage>
</organism>
<protein>
    <submittedName>
        <fullName evidence="3">Uncharacterized protein</fullName>
    </submittedName>
</protein>
<accession>A0ABR3XPV6</accession>
<reference evidence="3 4" key="1">
    <citation type="journal article" date="2024" name="Commun. Biol.">
        <title>Comparative genomic analysis of thermophilic fungi reveals convergent evolutionary adaptations and gene losses.</title>
        <authorList>
            <person name="Steindorff A.S."/>
            <person name="Aguilar-Pontes M.V."/>
            <person name="Robinson A.J."/>
            <person name="Andreopoulos B."/>
            <person name="LaButti K."/>
            <person name="Kuo A."/>
            <person name="Mondo S."/>
            <person name="Riley R."/>
            <person name="Otillar R."/>
            <person name="Haridas S."/>
            <person name="Lipzen A."/>
            <person name="Grimwood J."/>
            <person name="Schmutz J."/>
            <person name="Clum A."/>
            <person name="Reid I.D."/>
            <person name="Moisan M.C."/>
            <person name="Butler G."/>
            <person name="Nguyen T.T.M."/>
            <person name="Dewar K."/>
            <person name="Conant G."/>
            <person name="Drula E."/>
            <person name="Henrissat B."/>
            <person name="Hansel C."/>
            <person name="Singer S."/>
            <person name="Hutchinson M.I."/>
            <person name="de Vries R.P."/>
            <person name="Natvig D.O."/>
            <person name="Powell A.J."/>
            <person name="Tsang A."/>
            <person name="Grigoriev I.V."/>
        </authorList>
    </citation>
    <scope>NUCLEOTIDE SEQUENCE [LARGE SCALE GENOMIC DNA]</scope>
    <source>
        <strain evidence="3 4">ATCC 24622</strain>
    </source>
</reference>
<keyword evidence="2" id="KW-0472">Membrane</keyword>
<evidence type="ECO:0000256" key="1">
    <source>
        <dbReference type="SAM" id="MobiDB-lite"/>
    </source>
</evidence>
<feature type="transmembrane region" description="Helical" evidence="2">
    <location>
        <begin position="218"/>
        <end position="239"/>
    </location>
</feature>
<evidence type="ECO:0000313" key="4">
    <source>
        <dbReference type="Proteomes" id="UP001586593"/>
    </source>
</evidence>
<keyword evidence="2" id="KW-1133">Transmembrane helix</keyword>
<feature type="transmembrane region" description="Helical" evidence="2">
    <location>
        <begin position="6"/>
        <end position="32"/>
    </location>
</feature>
<feature type="region of interest" description="Disordered" evidence="1">
    <location>
        <begin position="353"/>
        <end position="412"/>
    </location>
</feature>
<name>A0ABR3XPV6_9PEZI</name>
<feature type="compositionally biased region" description="Low complexity" evidence="1">
    <location>
        <begin position="361"/>
        <end position="376"/>
    </location>
</feature>
<sequence length="412" mass="46445">MSDLTIPIVYCVLVGILIKPTIILWFVSLFLARVRGDPVRVAFRYIKVAFPLFVIALIGYTGAEVVNAVNISIHEGYYYDYDDIFNRLNNANLRLGTIGDLFERWTDVFVLIAQAELGMAFFHLASGSRHSLHLVVRLLAVGFGSVIFILAVACFGRTQVVWNVYFTGYDEEQYVIFRRNLLTLDKLNSAIEILLWISSLPLLALASASVYKVCKLKALQSSSIIFLVTTILNLIRYTYMLAYDARYLLGSETRVVPRGIVIVQAVLDQMILFVLLVLLFVIGIRKRNGLWSTEQPWTKGPIVYAPVPQQTQAGWVQSAPYGAPQQVQGQPLQYQQYPQQYQPYAPQAAVYAMPTQPQPGFPQQGFPQQAWAPQPQEGMQERQQVPSPQYVPSPQPGTRELSNSPPQDEKIH</sequence>
<dbReference type="EMBL" id="JAZHXJ010000059">
    <property type="protein sequence ID" value="KAL1878031.1"/>
    <property type="molecule type" value="Genomic_DNA"/>
</dbReference>
<keyword evidence="2" id="KW-0812">Transmembrane</keyword>
<feature type="transmembrane region" description="Helical" evidence="2">
    <location>
        <begin position="259"/>
        <end position="282"/>
    </location>
</feature>
<feature type="transmembrane region" description="Helical" evidence="2">
    <location>
        <begin position="44"/>
        <end position="63"/>
    </location>
</feature>